<gene>
    <name evidence="2" type="ORF">ACFOMD_05835</name>
</gene>
<dbReference type="Gene3D" id="3.40.50.1010">
    <property type="entry name" value="5'-nuclease"/>
    <property type="match status" value="1"/>
</dbReference>
<protein>
    <submittedName>
        <fullName evidence="2">PIN domain-containing protein</fullName>
    </submittedName>
</protein>
<keyword evidence="3" id="KW-1185">Reference proteome</keyword>
<organism evidence="2 3">
    <name type="scientific">Sphingoaurantiacus capsulatus</name>
    <dbReference type="NCBI Taxonomy" id="1771310"/>
    <lineage>
        <taxon>Bacteria</taxon>
        <taxon>Pseudomonadati</taxon>
        <taxon>Pseudomonadota</taxon>
        <taxon>Alphaproteobacteria</taxon>
        <taxon>Sphingomonadales</taxon>
        <taxon>Sphingosinicellaceae</taxon>
        <taxon>Sphingoaurantiacus</taxon>
    </lineage>
</organism>
<proteinExistence type="predicted"/>
<dbReference type="Pfam" id="PF01850">
    <property type="entry name" value="PIN"/>
    <property type="match status" value="1"/>
</dbReference>
<name>A0ABV7XA23_9SPHN</name>
<evidence type="ECO:0000259" key="1">
    <source>
        <dbReference type="Pfam" id="PF01850"/>
    </source>
</evidence>
<accession>A0ABV7XA23</accession>
<sequence length="150" mass="16443">MRFTVDSNILIYALDRGTPAKHDIAATILTALPLGDNFLAAQVIGEFLAVFRRRFRTELPVALAQAERWHATLPIVATPAEAMLAAGRQSIDHDMQFWDCVIWQTARTHRAAILLSEDMHNGFSHGGLTVINPFAPANAKALDALLKPSS</sequence>
<dbReference type="RefSeq" id="WP_380858269.1">
    <property type="nucleotide sequence ID" value="NZ_JBHRXV010000004.1"/>
</dbReference>
<dbReference type="CDD" id="cd18692">
    <property type="entry name" value="PIN_VapC-like"/>
    <property type="match status" value="1"/>
</dbReference>
<reference evidence="3" key="1">
    <citation type="journal article" date="2019" name="Int. J. Syst. Evol. Microbiol.">
        <title>The Global Catalogue of Microorganisms (GCM) 10K type strain sequencing project: providing services to taxonomists for standard genome sequencing and annotation.</title>
        <authorList>
            <consortium name="The Broad Institute Genomics Platform"/>
            <consortium name="The Broad Institute Genome Sequencing Center for Infectious Disease"/>
            <person name="Wu L."/>
            <person name="Ma J."/>
        </authorList>
    </citation>
    <scope>NUCLEOTIDE SEQUENCE [LARGE SCALE GENOMIC DNA]</scope>
    <source>
        <strain evidence="3">KCTC 42644</strain>
    </source>
</reference>
<dbReference type="EMBL" id="JBHRXV010000004">
    <property type="protein sequence ID" value="MFC3712078.1"/>
    <property type="molecule type" value="Genomic_DNA"/>
</dbReference>
<dbReference type="InterPro" id="IPR029060">
    <property type="entry name" value="PIN-like_dom_sf"/>
</dbReference>
<feature type="domain" description="PIN" evidence="1">
    <location>
        <begin position="5"/>
        <end position="118"/>
    </location>
</feature>
<dbReference type="SUPFAM" id="SSF88723">
    <property type="entry name" value="PIN domain-like"/>
    <property type="match status" value="1"/>
</dbReference>
<evidence type="ECO:0000313" key="3">
    <source>
        <dbReference type="Proteomes" id="UP001595615"/>
    </source>
</evidence>
<dbReference type="Proteomes" id="UP001595615">
    <property type="component" value="Unassembled WGS sequence"/>
</dbReference>
<dbReference type="InterPro" id="IPR002716">
    <property type="entry name" value="PIN_dom"/>
</dbReference>
<evidence type="ECO:0000313" key="2">
    <source>
        <dbReference type="EMBL" id="MFC3712078.1"/>
    </source>
</evidence>
<comment type="caution">
    <text evidence="2">The sequence shown here is derived from an EMBL/GenBank/DDBJ whole genome shotgun (WGS) entry which is preliminary data.</text>
</comment>